<dbReference type="FunFam" id="3.10.320.10:FF:000001">
    <property type="entry name" value="HLA class II histocompatibility antigen, DRB1-1 beta chain"/>
    <property type="match status" value="1"/>
</dbReference>
<dbReference type="InterPro" id="IPR011162">
    <property type="entry name" value="MHC_I/II-like_Ag-recog"/>
</dbReference>
<sequence>MRMPSCEGGGCLVLKARLEPVTVPVSTARFLEQVKHESHFSNGMERVQYLVRYFYNQEEYVRFDSDLGQYKVVTKLGQADAEYWNSQKDCLVQKRAAVDRFYRDNHRIVPNMSDIYYCKIRRCYLGLSKGKIGEC</sequence>
<evidence type="ECO:0000259" key="10">
    <source>
        <dbReference type="SMART" id="SM00921"/>
    </source>
</evidence>
<name>A0A8C0WX82_CASCN</name>
<evidence type="ECO:0000256" key="9">
    <source>
        <dbReference type="ARBA" id="ARBA00023182"/>
    </source>
</evidence>
<dbReference type="SMART" id="SM00921">
    <property type="entry name" value="MHC_II_beta"/>
    <property type="match status" value="1"/>
</dbReference>
<dbReference type="Ensembl" id="ENSCCNT00000021495.1">
    <property type="protein sequence ID" value="ENSCCNP00000016507.1"/>
    <property type="gene ID" value="ENSCCNG00000016794.1"/>
</dbReference>
<evidence type="ECO:0000256" key="6">
    <source>
        <dbReference type="ARBA" id="ARBA00023136"/>
    </source>
</evidence>
<reference evidence="11" key="1">
    <citation type="submission" date="2023-09" db="UniProtKB">
        <authorList>
            <consortium name="Ensembl"/>
        </authorList>
    </citation>
    <scope>IDENTIFICATION</scope>
</reference>
<dbReference type="GO" id="GO:0042613">
    <property type="term" value="C:MHC class II protein complex"/>
    <property type="evidence" value="ECO:0007669"/>
    <property type="project" value="UniProtKB-KW"/>
</dbReference>
<keyword evidence="2" id="KW-0812">Transmembrane</keyword>
<evidence type="ECO:0000256" key="4">
    <source>
        <dbReference type="ARBA" id="ARBA00022989"/>
    </source>
</evidence>
<evidence type="ECO:0000256" key="2">
    <source>
        <dbReference type="ARBA" id="ARBA00022692"/>
    </source>
</evidence>
<evidence type="ECO:0000256" key="7">
    <source>
        <dbReference type="ARBA" id="ARBA00023157"/>
    </source>
</evidence>
<keyword evidence="6" id="KW-0472">Membrane</keyword>
<keyword evidence="8" id="KW-0325">Glycoprotein</keyword>
<keyword evidence="5" id="KW-1064">Adaptive immunity</keyword>
<keyword evidence="4" id="KW-1133">Transmembrane helix</keyword>
<dbReference type="GO" id="GO:0002504">
    <property type="term" value="P:antigen processing and presentation of peptide or polysaccharide antigen via MHC class II"/>
    <property type="evidence" value="ECO:0007669"/>
    <property type="project" value="UniProtKB-KW"/>
</dbReference>
<dbReference type="InterPro" id="IPR014745">
    <property type="entry name" value="MHC_II_a/b_N"/>
</dbReference>
<dbReference type="InterPro" id="IPR050160">
    <property type="entry name" value="MHC/Immunoglobulin"/>
</dbReference>
<protein>
    <recommendedName>
        <fullName evidence="10">MHC class II beta chain N-terminal domain-containing protein</fullName>
    </recommendedName>
</protein>
<proteinExistence type="predicted"/>
<evidence type="ECO:0000256" key="5">
    <source>
        <dbReference type="ARBA" id="ARBA00023130"/>
    </source>
</evidence>
<accession>A0A8C0WX82</accession>
<dbReference type="PANTHER" id="PTHR19944:SF99">
    <property type="entry name" value="HLA CLASS II HISTOCOMPATIBILITY ANTIGEN, DRB1 BETA CHAIN"/>
    <property type="match status" value="1"/>
</dbReference>
<evidence type="ECO:0000313" key="11">
    <source>
        <dbReference type="Ensembl" id="ENSCCNP00000016507.1"/>
    </source>
</evidence>
<dbReference type="InterPro" id="IPR000353">
    <property type="entry name" value="MHC_II_b_N"/>
</dbReference>
<dbReference type="PANTHER" id="PTHR19944">
    <property type="entry name" value="MHC CLASS II-RELATED"/>
    <property type="match status" value="1"/>
</dbReference>
<feature type="domain" description="MHC class II beta chain N-terminal" evidence="10">
    <location>
        <begin position="36"/>
        <end position="110"/>
    </location>
</feature>
<evidence type="ECO:0000256" key="8">
    <source>
        <dbReference type="ARBA" id="ARBA00023180"/>
    </source>
</evidence>
<keyword evidence="9" id="KW-0491">MHC II</keyword>
<dbReference type="Gene3D" id="3.10.320.10">
    <property type="entry name" value="Class II Histocompatibility Antigen, M Beta Chain, Chain B, domain 1"/>
    <property type="match status" value="1"/>
</dbReference>
<keyword evidence="7" id="KW-1015">Disulfide bond</keyword>
<evidence type="ECO:0000256" key="1">
    <source>
        <dbReference type="ARBA" id="ARBA00004479"/>
    </source>
</evidence>
<dbReference type="Pfam" id="PF00969">
    <property type="entry name" value="MHC_II_beta"/>
    <property type="match status" value="1"/>
</dbReference>
<organism evidence="11">
    <name type="scientific">Castor canadensis</name>
    <name type="common">American beaver</name>
    <dbReference type="NCBI Taxonomy" id="51338"/>
    <lineage>
        <taxon>Eukaryota</taxon>
        <taxon>Metazoa</taxon>
        <taxon>Chordata</taxon>
        <taxon>Craniata</taxon>
        <taxon>Vertebrata</taxon>
        <taxon>Euteleostomi</taxon>
        <taxon>Mammalia</taxon>
        <taxon>Eutheria</taxon>
        <taxon>Euarchontoglires</taxon>
        <taxon>Glires</taxon>
        <taxon>Rodentia</taxon>
        <taxon>Castorimorpha</taxon>
        <taxon>Castoridae</taxon>
        <taxon>Castor</taxon>
    </lineage>
</organism>
<keyword evidence="3" id="KW-0391">Immunity</keyword>
<dbReference type="AlphaFoldDB" id="A0A8C0WX82"/>
<comment type="subcellular location">
    <subcellularLocation>
        <location evidence="1">Membrane</location>
        <topology evidence="1">Single-pass type I membrane protein</topology>
    </subcellularLocation>
</comment>
<dbReference type="GO" id="GO:0002250">
    <property type="term" value="P:adaptive immune response"/>
    <property type="evidence" value="ECO:0007669"/>
    <property type="project" value="UniProtKB-KW"/>
</dbReference>
<dbReference type="SUPFAM" id="SSF54452">
    <property type="entry name" value="MHC antigen-recognition domain"/>
    <property type="match status" value="1"/>
</dbReference>
<evidence type="ECO:0000256" key="3">
    <source>
        <dbReference type="ARBA" id="ARBA00022859"/>
    </source>
</evidence>